<keyword evidence="2" id="KW-0812">Transmembrane</keyword>
<sequence>MVSGAYQHLSFLHFSTATMHPVRPRNQGQGTSAVNFLEGAHDFTIGHATLVAQNPDSSSAALLYLSKKAMPGAMLDSAERSYPPRCDPDTRQLLRHRIVEWGTGELNHWRLLWLSGPAGVGKSAVAQTVAEEFRDMGRLGATVFFSRPNHRDDPKSLIPTLAYQLAIQIPQYKHIVTQRLADDPLIFDKTYRAQFRELIIDPFNILMTQHEETVPESFLIVIDGLDECNGRAVQREFVEIIGRHASSVIKFPLIWMICSRPEPHLKAAFSNGDQYIICHRERLDVDDDEARQDGWRMLRRGFAAIRGNYDDQLSLNWPPSWYLHIIADIASGHLGFIAFILRFIEDEEYSDPEHQLEVCIEFLQQRGQHNSVVNPLEALDLLYHQILSDIPSKDISTTMLILGIVILYPSFNFTAQNVANFLELSQASFYRSLRYLHSVIYVPPAPKALLDSLRIYHASFSDFLRNPQRSDAFHLDEGVVHHTVALKSIQWQKYAMQISHGEGLSAVCSRLLTVPPLDPYAQVPRFHWSQGPENWDIQLFSLNRYAAKFGWTACCQLPDAKIQDVIAELESFDFSRLQSLAIDFPVFLRWLFRLGNTTNNGIIRVITDDRDLGGIQGTSPHTDDSVCRVHTYNADNFHGFVSPFLSALGYSDGVQAMEPMEIKFWLGGHNPVFTKMVIYDRSPFIPPLDTPSPREAPLVLPLATPPLGFRPSAYPSHTQHSPSVSPSSHSSPTQASTPLSSPPSPLLSTWGLVQELQDDPISLPPLNLELTSSPKVVPPVNDEFPFISLSRLRQREFVRCDSEVLRLLAKKAIPSAMLDSTEQAYSPMCGTKEFECLRTTLVDWGTTESQTRRILWLSGPSRAGTSALAQTVAGDFDKMNRLGATFHFHNVGHRDRLDALIPTIVYQLAMVLPKYKHIVIQRLVNDPLILDKNHRVQFRELIVKPFQILVAEQESALRQGLIIVIDGFDKCKFKLIDNTIGYNNVQPRSNLTRAVENKGIPPKIAAKLQRMEGAHLNGNEAFPLWTSAIIVANLAGLDNAFLNKVSLAYIITRVLFNQVYINHESSSASWMRTAIFFVSVSMPMTLLIKGANKISGQRL</sequence>
<dbReference type="Gene3D" id="3.40.50.300">
    <property type="entry name" value="P-loop containing nucleotide triphosphate hydrolases"/>
    <property type="match status" value="1"/>
</dbReference>
<evidence type="ECO:0000256" key="4">
    <source>
        <dbReference type="ARBA" id="ARBA00022989"/>
    </source>
</evidence>
<evidence type="ECO:0000256" key="6">
    <source>
        <dbReference type="SAM" id="MobiDB-lite"/>
    </source>
</evidence>
<evidence type="ECO:0000256" key="1">
    <source>
        <dbReference type="ARBA" id="ARBA00004370"/>
    </source>
</evidence>
<feature type="compositionally biased region" description="Low complexity" evidence="6">
    <location>
        <begin position="715"/>
        <end position="739"/>
    </location>
</feature>
<feature type="domain" description="Nephrocystin 3-like N-terminal" evidence="7">
    <location>
        <begin position="98"/>
        <end position="260"/>
    </location>
</feature>
<dbReference type="Gene3D" id="1.20.120.550">
    <property type="entry name" value="Membrane associated eicosanoid/glutathione metabolism-like domain"/>
    <property type="match status" value="1"/>
</dbReference>
<evidence type="ECO:0000256" key="5">
    <source>
        <dbReference type="ARBA" id="ARBA00023136"/>
    </source>
</evidence>
<comment type="caution">
    <text evidence="8">The sequence shown here is derived from an EMBL/GenBank/DDBJ whole genome shotgun (WGS) entry which is preliminary data.</text>
</comment>
<dbReference type="OrthoDB" id="2122304at2759"/>
<keyword evidence="4" id="KW-1133">Transmembrane helix</keyword>
<feature type="region of interest" description="Disordered" evidence="6">
    <location>
        <begin position="710"/>
        <end position="743"/>
    </location>
</feature>
<dbReference type="PANTHER" id="PTHR10039:SF14">
    <property type="entry name" value="NACHT DOMAIN-CONTAINING PROTEIN"/>
    <property type="match status" value="1"/>
</dbReference>
<gene>
    <name evidence="8" type="ORF">D9756_006319</name>
</gene>
<keyword evidence="9" id="KW-1185">Reference proteome</keyword>
<keyword evidence="3" id="KW-0677">Repeat</keyword>
<comment type="subcellular location">
    <subcellularLocation>
        <location evidence="1">Membrane</location>
    </subcellularLocation>
</comment>
<evidence type="ECO:0000313" key="9">
    <source>
        <dbReference type="Proteomes" id="UP000559027"/>
    </source>
</evidence>
<dbReference type="Proteomes" id="UP000559027">
    <property type="component" value="Unassembled WGS sequence"/>
</dbReference>
<proteinExistence type="predicted"/>
<evidence type="ECO:0000256" key="2">
    <source>
        <dbReference type="ARBA" id="ARBA00022692"/>
    </source>
</evidence>
<dbReference type="Pfam" id="PF01124">
    <property type="entry name" value="MAPEG"/>
    <property type="match status" value="1"/>
</dbReference>
<dbReference type="EMBL" id="JAACJO010000011">
    <property type="protein sequence ID" value="KAF5352612.1"/>
    <property type="molecule type" value="Genomic_DNA"/>
</dbReference>
<dbReference type="InterPro" id="IPR001129">
    <property type="entry name" value="Membr-assoc_MAPEG"/>
</dbReference>
<keyword evidence="5" id="KW-0472">Membrane</keyword>
<evidence type="ECO:0000259" key="7">
    <source>
        <dbReference type="Pfam" id="PF24883"/>
    </source>
</evidence>
<accession>A0A8H5D5H3</accession>
<evidence type="ECO:0000256" key="3">
    <source>
        <dbReference type="ARBA" id="ARBA00022737"/>
    </source>
</evidence>
<evidence type="ECO:0000313" key="8">
    <source>
        <dbReference type="EMBL" id="KAF5352612.1"/>
    </source>
</evidence>
<feature type="domain" description="Nephrocystin 3-like N-terminal" evidence="7">
    <location>
        <begin position="842"/>
        <end position="972"/>
    </location>
</feature>
<dbReference type="InterPro" id="IPR023352">
    <property type="entry name" value="MAPEG-like_dom_sf"/>
</dbReference>
<organism evidence="8 9">
    <name type="scientific">Leucocoprinus leucothites</name>
    <dbReference type="NCBI Taxonomy" id="201217"/>
    <lineage>
        <taxon>Eukaryota</taxon>
        <taxon>Fungi</taxon>
        <taxon>Dikarya</taxon>
        <taxon>Basidiomycota</taxon>
        <taxon>Agaricomycotina</taxon>
        <taxon>Agaricomycetes</taxon>
        <taxon>Agaricomycetidae</taxon>
        <taxon>Agaricales</taxon>
        <taxon>Agaricineae</taxon>
        <taxon>Agaricaceae</taxon>
        <taxon>Leucocoprinus</taxon>
    </lineage>
</organism>
<dbReference type="SUPFAM" id="SSF52540">
    <property type="entry name" value="P-loop containing nucleoside triphosphate hydrolases"/>
    <property type="match status" value="1"/>
</dbReference>
<protein>
    <recommendedName>
        <fullName evidence="7">Nephrocystin 3-like N-terminal domain-containing protein</fullName>
    </recommendedName>
</protein>
<dbReference type="Pfam" id="PF24883">
    <property type="entry name" value="NPHP3_N"/>
    <property type="match status" value="2"/>
</dbReference>
<dbReference type="InterPro" id="IPR056884">
    <property type="entry name" value="NPHP3-like_N"/>
</dbReference>
<name>A0A8H5D5H3_9AGAR</name>
<reference evidence="8 9" key="1">
    <citation type="journal article" date="2020" name="ISME J.">
        <title>Uncovering the hidden diversity of litter-decomposition mechanisms in mushroom-forming fungi.</title>
        <authorList>
            <person name="Floudas D."/>
            <person name="Bentzer J."/>
            <person name="Ahren D."/>
            <person name="Johansson T."/>
            <person name="Persson P."/>
            <person name="Tunlid A."/>
        </authorList>
    </citation>
    <scope>NUCLEOTIDE SEQUENCE [LARGE SCALE GENOMIC DNA]</scope>
    <source>
        <strain evidence="8 9">CBS 146.42</strain>
    </source>
</reference>
<dbReference type="AlphaFoldDB" id="A0A8H5D5H3"/>
<dbReference type="SUPFAM" id="SSF161084">
    <property type="entry name" value="MAPEG domain-like"/>
    <property type="match status" value="1"/>
</dbReference>
<dbReference type="GO" id="GO:0016020">
    <property type="term" value="C:membrane"/>
    <property type="evidence" value="ECO:0007669"/>
    <property type="project" value="UniProtKB-SubCell"/>
</dbReference>
<dbReference type="InterPro" id="IPR027417">
    <property type="entry name" value="P-loop_NTPase"/>
</dbReference>
<dbReference type="PANTHER" id="PTHR10039">
    <property type="entry name" value="AMELOGENIN"/>
    <property type="match status" value="1"/>
</dbReference>